<protein>
    <submittedName>
        <fullName evidence="2">Pyridoxamine 5'-phosphate oxidase family protein</fullName>
    </submittedName>
</protein>
<evidence type="ECO:0000256" key="1">
    <source>
        <dbReference type="ARBA" id="ARBA00023002"/>
    </source>
</evidence>
<evidence type="ECO:0000313" key="3">
    <source>
        <dbReference type="Proteomes" id="UP001500908"/>
    </source>
</evidence>
<dbReference type="InterPro" id="IPR024747">
    <property type="entry name" value="Pyridox_Oxase-rel"/>
</dbReference>
<reference evidence="3" key="1">
    <citation type="journal article" date="2019" name="Int. J. Syst. Evol. Microbiol.">
        <title>The Global Catalogue of Microorganisms (GCM) 10K type strain sequencing project: providing services to taxonomists for standard genome sequencing and annotation.</title>
        <authorList>
            <consortium name="The Broad Institute Genomics Platform"/>
            <consortium name="The Broad Institute Genome Sequencing Center for Infectious Disease"/>
            <person name="Wu L."/>
            <person name="Ma J."/>
        </authorList>
    </citation>
    <scope>NUCLEOTIDE SEQUENCE [LARGE SCALE GENOMIC DNA]</scope>
    <source>
        <strain evidence="3">JCM 17137</strain>
    </source>
</reference>
<name>A0ABP7FGC2_9ACTN</name>
<dbReference type="SUPFAM" id="SSF50475">
    <property type="entry name" value="FMN-binding split barrel"/>
    <property type="match status" value="1"/>
</dbReference>
<dbReference type="Gene3D" id="2.30.110.10">
    <property type="entry name" value="Electron Transport, Fmn-binding Protein, Chain A"/>
    <property type="match status" value="1"/>
</dbReference>
<dbReference type="RefSeq" id="WP_344969646.1">
    <property type="nucleotide sequence ID" value="NZ_BAABDD010000006.1"/>
</dbReference>
<gene>
    <name evidence="2" type="ORF">GCM10022402_18640</name>
</gene>
<sequence>MDFAMSRDDRETFLAEARVGILGVTDLRGEHGPVLAPVWYSYEPGGELVVTTGRTSLKGRLIRQAGRFSLCVQDETPPYRYVSVEGPATFEDHVAPAERAALAHRYLDPETAAAYLDATKEQLTTDVTFRMRPQRWRTADFSQFAKGFS</sequence>
<dbReference type="PANTHER" id="PTHR35176">
    <property type="entry name" value="HEME OXYGENASE HI_0854-RELATED"/>
    <property type="match status" value="1"/>
</dbReference>
<dbReference type="InterPro" id="IPR052019">
    <property type="entry name" value="F420H2_bilvrd_red/Heme_oxyg"/>
</dbReference>
<accession>A0ABP7FGC2</accession>
<proteinExistence type="predicted"/>
<dbReference type="Pfam" id="PF12900">
    <property type="entry name" value="Pyridox_ox_2"/>
    <property type="match status" value="1"/>
</dbReference>
<organism evidence="2 3">
    <name type="scientific">Salinactinospora qingdaonensis</name>
    <dbReference type="NCBI Taxonomy" id="702744"/>
    <lineage>
        <taxon>Bacteria</taxon>
        <taxon>Bacillati</taxon>
        <taxon>Actinomycetota</taxon>
        <taxon>Actinomycetes</taxon>
        <taxon>Streptosporangiales</taxon>
        <taxon>Nocardiopsidaceae</taxon>
        <taxon>Salinactinospora</taxon>
    </lineage>
</organism>
<dbReference type="InterPro" id="IPR012349">
    <property type="entry name" value="Split_barrel_FMN-bd"/>
</dbReference>
<keyword evidence="3" id="KW-1185">Reference proteome</keyword>
<dbReference type="PANTHER" id="PTHR35176:SF6">
    <property type="entry name" value="HEME OXYGENASE HI_0854-RELATED"/>
    <property type="match status" value="1"/>
</dbReference>
<keyword evidence="1" id="KW-0560">Oxidoreductase</keyword>
<dbReference type="EMBL" id="BAABDD010000006">
    <property type="protein sequence ID" value="GAA3739050.1"/>
    <property type="molecule type" value="Genomic_DNA"/>
</dbReference>
<evidence type="ECO:0000313" key="2">
    <source>
        <dbReference type="EMBL" id="GAA3739050.1"/>
    </source>
</evidence>
<comment type="caution">
    <text evidence="2">The sequence shown here is derived from an EMBL/GenBank/DDBJ whole genome shotgun (WGS) entry which is preliminary data.</text>
</comment>
<dbReference type="Proteomes" id="UP001500908">
    <property type="component" value="Unassembled WGS sequence"/>
</dbReference>